<accession>A0A7E4UM22</accession>
<dbReference type="AlphaFoldDB" id="A0A7E4UM22"/>
<reference evidence="1" key="1">
    <citation type="journal article" date="2013" name="Genetics">
        <title>The draft genome and transcriptome of Panagrellus redivivus are shaped by the harsh demands of a free-living lifestyle.</title>
        <authorList>
            <person name="Srinivasan J."/>
            <person name="Dillman A.R."/>
            <person name="Macchietto M.G."/>
            <person name="Heikkinen L."/>
            <person name="Lakso M."/>
            <person name="Fracchia K.M."/>
            <person name="Antoshechkin I."/>
            <person name="Mortazavi A."/>
            <person name="Wong G."/>
            <person name="Sternberg P.W."/>
        </authorList>
    </citation>
    <scope>NUCLEOTIDE SEQUENCE [LARGE SCALE GENOMIC DNA]</scope>
    <source>
        <strain evidence="1">MT8872</strain>
    </source>
</reference>
<sequence>MEGSRHILDSHEHAEDFRLVIFGQEGKENLLDEQTLCDFLRCYVTDDNYLGTREQCIASVEPNTTPRKQTQLYFSLPMSTKILVICPNPNKTDDPENPDPRRIRRLKTAYIIRKCDYNRFESKKYICDESRNRNTL</sequence>
<evidence type="ECO:0000313" key="2">
    <source>
        <dbReference type="WBParaSite" id="Pan_g10395.t1"/>
    </source>
</evidence>
<name>A0A7E4UM22_PANRE</name>
<protein>
    <submittedName>
        <fullName evidence="2">PITH domain-containing protein</fullName>
    </submittedName>
</protein>
<dbReference type="WBParaSite" id="Pan_g10395.t1">
    <property type="protein sequence ID" value="Pan_g10395.t1"/>
    <property type="gene ID" value="Pan_g10395"/>
</dbReference>
<evidence type="ECO:0000313" key="1">
    <source>
        <dbReference type="Proteomes" id="UP000492821"/>
    </source>
</evidence>
<dbReference type="Proteomes" id="UP000492821">
    <property type="component" value="Unassembled WGS sequence"/>
</dbReference>
<organism evidence="1 2">
    <name type="scientific">Panagrellus redivivus</name>
    <name type="common">Microworm</name>
    <dbReference type="NCBI Taxonomy" id="6233"/>
    <lineage>
        <taxon>Eukaryota</taxon>
        <taxon>Metazoa</taxon>
        <taxon>Ecdysozoa</taxon>
        <taxon>Nematoda</taxon>
        <taxon>Chromadorea</taxon>
        <taxon>Rhabditida</taxon>
        <taxon>Tylenchina</taxon>
        <taxon>Panagrolaimomorpha</taxon>
        <taxon>Panagrolaimoidea</taxon>
        <taxon>Panagrolaimidae</taxon>
        <taxon>Panagrellus</taxon>
    </lineage>
</organism>
<keyword evidence="1" id="KW-1185">Reference proteome</keyword>
<reference evidence="2" key="2">
    <citation type="submission" date="2020-10" db="UniProtKB">
        <authorList>
            <consortium name="WormBaseParasite"/>
        </authorList>
    </citation>
    <scope>IDENTIFICATION</scope>
</reference>
<proteinExistence type="predicted"/>